<name>A0ABQ2NF40_9ACTN</name>
<evidence type="ECO:0000256" key="1">
    <source>
        <dbReference type="SAM" id="MobiDB-lite"/>
    </source>
</evidence>
<dbReference type="EMBL" id="BMNI01000017">
    <property type="protein sequence ID" value="GGO94178.1"/>
    <property type="molecule type" value="Genomic_DNA"/>
</dbReference>
<evidence type="ECO:0000313" key="3">
    <source>
        <dbReference type="Proteomes" id="UP000655410"/>
    </source>
</evidence>
<dbReference type="Proteomes" id="UP000655410">
    <property type="component" value="Unassembled WGS sequence"/>
</dbReference>
<protein>
    <submittedName>
        <fullName evidence="2">Uncharacterized protein</fullName>
    </submittedName>
</protein>
<organism evidence="2 3">
    <name type="scientific">Nocardioides phosphati</name>
    <dbReference type="NCBI Taxonomy" id="1867775"/>
    <lineage>
        <taxon>Bacteria</taxon>
        <taxon>Bacillati</taxon>
        <taxon>Actinomycetota</taxon>
        <taxon>Actinomycetes</taxon>
        <taxon>Propionibacteriales</taxon>
        <taxon>Nocardioidaceae</taxon>
        <taxon>Nocardioides</taxon>
    </lineage>
</organism>
<sequence length="67" mass="7828">MLKFLLVVVIIALAVYGCVMLVDRQLNGIKRPSRPRRPQPRRPIGPDDDPEFLRQLNRRKPPKRDDP</sequence>
<dbReference type="PROSITE" id="PS51257">
    <property type="entry name" value="PROKAR_LIPOPROTEIN"/>
    <property type="match status" value="1"/>
</dbReference>
<reference evidence="3" key="1">
    <citation type="journal article" date="2019" name="Int. J. Syst. Evol. Microbiol.">
        <title>The Global Catalogue of Microorganisms (GCM) 10K type strain sequencing project: providing services to taxonomists for standard genome sequencing and annotation.</title>
        <authorList>
            <consortium name="The Broad Institute Genomics Platform"/>
            <consortium name="The Broad Institute Genome Sequencing Center for Infectious Disease"/>
            <person name="Wu L."/>
            <person name="Ma J."/>
        </authorList>
    </citation>
    <scope>NUCLEOTIDE SEQUENCE [LARGE SCALE GENOMIC DNA]</scope>
    <source>
        <strain evidence="3">CGMCC 4.7371</strain>
    </source>
</reference>
<accession>A0ABQ2NF40</accession>
<proteinExistence type="predicted"/>
<dbReference type="RefSeq" id="WP_188785422.1">
    <property type="nucleotide sequence ID" value="NZ_BMNI01000017.1"/>
</dbReference>
<keyword evidence="3" id="KW-1185">Reference proteome</keyword>
<evidence type="ECO:0000313" key="2">
    <source>
        <dbReference type="EMBL" id="GGO94178.1"/>
    </source>
</evidence>
<feature type="compositionally biased region" description="Basic residues" evidence="1">
    <location>
        <begin position="31"/>
        <end position="40"/>
    </location>
</feature>
<feature type="compositionally biased region" description="Basic residues" evidence="1">
    <location>
        <begin position="56"/>
        <end position="67"/>
    </location>
</feature>
<comment type="caution">
    <text evidence="2">The sequence shown here is derived from an EMBL/GenBank/DDBJ whole genome shotgun (WGS) entry which is preliminary data.</text>
</comment>
<gene>
    <name evidence="2" type="ORF">GCM10011584_34610</name>
</gene>
<feature type="region of interest" description="Disordered" evidence="1">
    <location>
        <begin position="29"/>
        <end position="67"/>
    </location>
</feature>